<name>A0A4V4HNG3_9ACTN</name>
<reference evidence="1 2" key="1">
    <citation type="journal article" date="2018" name="Int. J. Syst. Evol. Microbiol.">
        <title>Glycomyces paridis sp. nov., isolated from the medicinal plant Paris polyphylla.</title>
        <authorList>
            <person name="Fang X.M."/>
            <person name="Bai J.L."/>
            <person name="Su J."/>
            <person name="Zhao L.L."/>
            <person name="Liu H.Y."/>
            <person name="Ma B.P."/>
            <person name="Zhang Y.Q."/>
            <person name="Yu L.Y."/>
        </authorList>
    </citation>
    <scope>NUCLEOTIDE SEQUENCE [LARGE SCALE GENOMIC DNA]</scope>
    <source>
        <strain evidence="1 2">CPCC 204357</strain>
    </source>
</reference>
<dbReference type="EMBL" id="STGX01000016">
    <property type="protein sequence ID" value="THV25986.1"/>
    <property type="molecule type" value="Genomic_DNA"/>
</dbReference>
<dbReference type="AlphaFoldDB" id="A0A4V4HNG3"/>
<dbReference type="OrthoDB" id="3257927at2"/>
<dbReference type="RefSeq" id="WP_136531434.1">
    <property type="nucleotide sequence ID" value="NZ_STGX01000016.1"/>
</dbReference>
<protein>
    <submittedName>
        <fullName evidence="1">Uncharacterized protein</fullName>
    </submittedName>
</protein>
<gene>
    <name evidence="1" type="ORF">E9998_19830</name>
</gene>
<sequence length="162" mass="17321">MTTNPVPSDTDRLAEIRARLDAATPGPWQDAGDVSGIETASGERITIGDDSGYGCVYIDDGDRDLLANAPADLTYLLDVAEDCEARLAAKQHLVDSLQGRLDTAEGQLDGWLLAPHHDTGGEYGLYHDCAVDEAAIGIGERSLRGVLDEVREHECVKGTDDV</sequence>
<organism evidence="1 2">
    <name type="scientific">Glycomyces paridis</name>
    <dbReference type="NCBI Taxonomy" id="2126555"/>
    <lineage>
        <taxon>Bacteria</taxon>
        <taxon>Bacillati</taxon>
        <taxon>Actinomycetota</taxon>
        <taxon>Actinomycetes</taxon>
        <taxon>Glycomycetales</taxon>
        <taxon>Glycomycetaceae</taxon>
        <taxon>Glycomyces</taxon>
    </lineage>
</organism>
<keyword evidence="2" id="KW-1185">Reference proteome</keyword>
<evidence type="ECO:0000313" key="1">
    <source>
        <dbReference type="EMBL" id="THV25986.1"/>
    </source>
</evidence>
<comment type="caution">
    <text evidence="1">The sequence shown here is derived from an EMBL/GenBank/DDBJ whole genome shotgun (WGS) entry which is preliminary data.</text>
</comment>
<evidence type="ECO:0000313" key="2">
    <source>
        <dbReference type="Proteomes" id="UP000305792"/>
    </source>
</evidence>
<dbReference type="Proteomes" id="UP000305792">
    <property type="component" value="Unassembled WGS sequence"/>
</dbReference>
<proteinExistence type="predicted"/>
<accession>A0A4V4HNG3</accession>